<dbReference type="Pfam" id="PF10637">
    <property type="entry name" value="Ofd1_CTDD"/>
    <property type="match status" value="1"/>
</dbReference>
<feature type="region of interest" description="Disordered" evidence="1">
    <location>
        <begin position="77"/>
        <end position="112"/>
    </location>
</feature>
<comment type="caution">
    <text evidence="3">The sequence shown here is derived from an EMBL/GenBank/DDBJ whole genome shotgun (WGS) entry which is preliminary data.</text>
</comment>
<dbReference type="EMBL" id="JBHFQA010000013">
    <property type="protein sequence ID" value="KAL2089244.1"/>
    <property type="molecule type" value="Genomic_DNA"/>
</dbReference>
<feature type="compositionally biased region" description="Acidic residues" evidence="1">
    <location>
        <begin position="81"/>
        <end position="99"/>
    </location>
</feature>
<accession>A0ABD1JQU2</accession>
<evidence type="ECO:0000256" key="1">
    <source>
        <dbReference type="SAM" id="MobiDB-lite"/>
    </source>
</evidence>
<dbReference type="PANTHER" id="PTHR12117">
    <property type="entry name" value="HISTONE ACETYLTRANSFERASE COMPLEX"/>
    <property type="match status" value="1"/>
</dbReference>
<evidence type="ECO:0000313" key="4">
    <source>
        <dbReference type="Proteomes" id="UP001591681"/>
    </source>
</evidence>
<dbReference type="PANTHER" id="PTHR12117:SF0">
    <property type="entry name" value="PROLYL 3-HYDROXYLASE OGFOD1"/>
    <property type="match status" value="1"/>
</dbReference>
<name>A0ABD1JQU2_9TELE</name>
<evidence type="ECO:0000313" key="3">
    <source>
        <dbReference type="EMBL" id="KAL2089244.1"/>
    </source>
</evidence>
<feature type="compositionally biased region" description="Basic and acidic residues" evidence="1">
    <location>
        <begin position="100"/>
        <end position="112"/>
    </location>
</feature>
<evidence type="ECO:0000259" key="2">
    <source>
        <dbReference type="Pfam" id="PF10637"/>
    </source>
</evidence>
<organism evidence="3 4">
    <name type="scientific">Coilia grayii</name>
    <name type="common">Gray's grenadier anchovy</name>
    <dbReference type="NCBI Taxonomy" id="363190"/>
    <lineage>
        <taxon>Eukaryota</taxon>
        <taxon>Metazoa</taxon>
        <taxon>Chordata</taxon>
        <taxon>Craniata</taxon>
        <taxon>Vertebrata</taxon>
        <taxon>Euteleostomi</taxon>
        <taxon>Actinopterygii</taxon>
        <taxon>Neopterygii</taxon>
        <taxon>Teleostei</taxon>
        <taxon>Clupei</taxon>
        <taxon>Clupeiformes</taxon>
        <taxon>Clupeoidei</taxon>
        <taxon>Engraulidae</taxon>
        <taxon>Coilinae</taxon>
        <taxon>Coilia</taxon>
    </lineage>
</organism>
<proteinExistence type="predicted"/>
<dbReference type="AlphaFoldDB" id="A0ABD1JQU2"/>
<dbReference type="Proteomes" id="UP001591681">
    <property type="component" value="Unassembled WGS sequence"/>
</dbReference>
<protein>
    <recommendedName>
        <fullName evidence="2">Oxoglutarate/iron-dependent oxygenase C-terminal degradation domain-containing protein</fullName>
    </recommendedName>
</protein>
<dbReference type="Gene3D" id="2.60.120.620">
    <property type="entry name" value="q2cbj1_9rhob like domain"/>
    <property type="match status" value="1"/>
</dbReference>
<gene>
    <name evidence="3" type="ORF">ACEWY4_016143</name>
</gene>
<dbReference type="InterPro" id="IPR051842">
    <property type="entry name" value="uS12_prolyl_hydroxylase"/>
</dbReference>
<feature type="domain" description="Oxoglutarate/iron-dependent oxygenase C-terminal degradation" evidence="2">
    <location>
        <begin position="50"/>
        <end position="221"/>
    </location>
</feature>
<sequence length="223" mass="25169">MEPLVLFFETSSVASGLVVGAAMLNETTRARGGNGHYEYAELCSLPLCVQECWELLSSEAFFLLLSNLSGLKLHPLAENNESSDDEDEGDDDDEEEDESGKESERRQERRRKDGMSAACVGEVRRWTRGSYTLVHDCDRREFCLDLLLTIGCSGWQHGSGGFTSYIAYGEDEELLTVNPEDNSLALVYRDIDTLKFVKYVNDRSSSHKDVPGTFYDFSFVYYE</sequence>
<dbReference type="InterPro" id="IPR019601">
    <property type="entry name" value="Oxoglutarate/Fe-dep_Oase_C"/>
</dbReference>
<keyword evidence="4" id="KW-1185">Reference proteome</keyword>
<reference evidence="3 4" key="1">
    <citation type="submission" date="2024-09" db="EMBL/GenBank/DDBJ databases">
        <title>A chromosome-level genome assembly of Gray's grenadier anchovy, Coilia grayii.</title>
        <authorList>
            <person name="Fu Z."/>
        </authorList>
    </citation>
    <scope>NUCLEOTIDE SEQUENCE [LARGE SCALE GENOMIC DNA]</scope>
    <source>
        <strain evidence="3">G4</strain>
        <tissue evidence="3">Muscle</tissue>
    </source>
</reference>